<dbReference type="OrthoDB" id="686025at2759"/>
<feature type="domain" description="RNase H type-1" evidence="1">
    <location>
        <begin position="193"/>
        <end position="304"/>
    </location>
</feature>
<dbReference type="SUPFAM" id="SSF53098">
    <property type="entry name" value="Ribonuclease H-like"/>
    <property type="match status" value="1"/>
</dbReference>
<dbReference type="Gene3D" id="3.30.420.10">
    <property type="entry name" value="Ribonuclease H-like superfamily/Ribonuclease H"/>
    <property type="match status" value="1"/>
</dbReference>
<dbReference type="Pfam" id="PF13456">
    <property type="entry name" value="RVT_3"/>
    <property type="match status" value="1"/>
</dbReference>
<dbReference type="InterPro" id="IPR036397">
    <property type="entry name" value="RNaseH_sf"/>
</dbReference>
<dbReference type="Proteomes" id="UP000324897">
    <property type="component" value="Chromosome 1"/>
</dbReference>
<dbReference type="PANTHER" id="PTHR47074:SF73">
    <property type="entry name" value="OS04G0448401 PROTEIN"/>
    <property type="match status" value="1"/>
</dbReference>
<dbReference type="InterPro" id="IPR002156">
    <property type="entry name" value="RNaseH_domain"/>
</dbReference>
<dbReference type="Gramene" id="TVU32538">
    <property type="protein sequence ID" value="TVU32538"/>
    <property type="gene ID" value="EJB05_24269"/>
</dbReference>
<proteinExistence type="predicted"/>
<dbReference type="GO" id="GO:0003676">
    <property type="term" value="F:nucleic acid binding"/>
    <property type="evidence" value="ECO:0007669"/>
    <property type="project" value="InterPro"/>
</dbReference>
<dbReference type="PANTHER" id="PTHR47074">
    <property type="entry name" value="BNAC02G40300D PROTEIN"/>
    <property type="match status" value="1"/>
</dbReference>
<dbReference type="EMBL" id="RWGY01000011">
    <property type="protein sequence ID" value="TVU32538.1"/>
    <property type="molecule type" value="Genomic_DNA"/>
</dbReference>
<feature type="non-terminal residue" evidence="2">
    <location>
        <position position="1"/>
    </location>
</feature>
<evidence type="ECO:0000313" key="3">
    <source>
        <dbReference type="Proteomes" id="UP000324897"/>
    </source>
</evidence>
<comment type="caution">
    <text evidence="2">The sequence shown here is derived from an EMBL/GenBank/DDBJ whole genome shotgun (WGS) entry which is preliminary data.</text>
</comment>
<organism evidence="2 3">
    <name type="scientific">Eragrostis curvula</name>
    <name type="common">weeping love grass</name>
    <dbReference type="NCBI Taxonomy" id="38414"/>
    <lineage>
        <taxon>Eukaryota</taxon>
        <taxon>Viridiplantae</taxon>
        <taxon>Streptophyta</taxon>
        <taxon>Embryophyta</taxon>
        <taxon>Tracheophyta</taxon>
        <taxon>Spermatophyta</taxon>
        <taxon>Magnoliopsida</taxon>
        <taxon>Liliopsida</taxon>
        <taxon>Poales</taxon>
        <taxon>Poaceae</taxon>
        <taxon>PACMAD clade</taxon>
        <taxon>Chloridoideae</taxon>
        <taxon>Eragrostideae</taxon>
        <taxon>Eragrostidinae</taxon>
        <taxon>Eragrostis</taxon>
    </lineage>
</organism>
<reference evidence="2 3" key="1">
    <citation type="journal article" date="2019" name="Sci. Rep.">
        <title>A high-quality genome of Eragrostis curvula grass provides insights into Poaceae evolution and supports new strategies to enhance forage quality.</title>
        <authorList>
            <person name="Carballo J."/>
            <person name="Santos B.A.C.M."/>
            <person name="Zappacosta D."/>
            <person name="Garbus I."/>
            <person name="Selva J.P."/>
            <person name="Gallo C.A."/>
            <person name="Diaz A."/>
            <person name="Albertini E."/>
            <person name="Caccamo M."/>
            <person name="Echenique V."/>
        </authorList>
    </citation>
    <scope>NUCLEOTIDE SEQUENCE [LARGE SCALE GENOMIC DNA]</scope>
    <source>
        <strain evidence="3">cv. Victoria</strain>
        <tissue evidence="2">Leaf</tissue>
    </source>
</reference>
<sequence length="329" mass="36946">MRFLELFQVLQRIVPSDFSNCSRHFLATDFRRQSGTSTQEAVRTDTRDDRPAPLEYVNTEYLQYMRLEDSWRHSLLYCNMSRCVWALEEEDMVKHLCQIQEKDARGWLATMFETLSHEKATRAVVTLWAIWFARRKAIHEQSFQSPLSTHVFIDRFIANLNMGVPAPDEKRGGGHQPAKPRWIPPPPGRVKINVDAVLSKISSTSAVAAITREGSGRFIGASAIVLEASACREALALAADLGLQNFRVASDCLNVVKNVHGPGMGIYGQIVKEIKARMASFTSVDLVHEGRESNVDAHTLARHCIYESVGRHVWLLSPPIGICNSISMN</sequence>
<dbReference type="InterPro" id="IPR044730">
    <property type="entry name" value="RNase_H-like_dom_plant"/>
</dbReference>
<evidence type="ECO:0000259" key="1">
    <source>
        <dbReference type="Pfam" id="PF13456"/>
    </source>
</evidence>
<dbReference type="InterPro" id="IPR012337">
    <property type="entry name" value="RNaseH-like_sf"/>
</dbReference>
<accession>A0A5J9VA78</accession>
<evidence type="ECO:0000313" key="2">
    <source>
        <dbReference type="EMBL" id="TVU32538.1"/>
    </source>
</evidence>
<dbReference type="InterPro" id="IPR052929">
    <property type="entry name" value="RNase_H-like_EbsB-rel"/>
</dbReference>
<protein>
    <recommendedName>
        <fullName evidence="1">RNase H type-1 domain-containing protein</fullName>
    </recommendedName>
</protein>
<gene>
    <name evidence="2" type="ORF">EJB05_24269</name>
</gene>
<keyword evidence="3" id="KW-1185">Reference proteome</keyword>
<dbReference type="CDD" id="cd06222">
    <property type="entry name" value="RNase_H_like"/>
    <property type="match status" value="1"/>
</dbReference>
<name>A0A5J9VA78_9POAL</name>
<dbReference type="AlphaFoldDB" id="A0A5J9VA78"/>
<dbReference type="GO" id="GO:0004523">
    <property type="term" value="F:RNA-DNA hybrid ribonuclease activity"/>
    <property type="evidence" value="ECO:0007669"/>
    <property type="project" value="InterPro"/>
</dbReference>